<gene>
    <name evidence="1" type="ORF">SIPHO4S_00023</name>
</gene>
<protein>
    <submittedName>
        <fullName evidence="1">Uncharacterized protein</fullName>
    </submittedName>
</protein>
<evidence type="ECO:0000313" key="2">
    <source>
        <dbReference type="Proteomes" id="UP000595016"/>
    </source>
</evidence>
<name>A0A7S9SNT6_9CAUD</name>
<organism evidence="1 2">
    <name type="scientific">Serratia phage Tsm2</name>
    <dbReference type="NCBI Taxonomy" id="2787014"/>
    <lineage>
        <taxon>Viruses</taxon>
        <taxon>Duplodnaviria</taxon>
        <taxon>Heunggongvirae</taxon>
        <taxon>Uroviricota</taxon>
        <taxon>Caudoviricetes</taxon>
        <taxon>Sarkviridae</taxon>
        <taxon>Otakuvirus</taxon>
        <taxon>Otakuvirus Tsm2</taxon>
    </lineage>
</organism>
<proteinExistence type="predicted"/>
<evidence type="ECO:0000313" key="1">
    <source>
        <dbReference type="EMBL" id="QPI13719.1"/>
    </source>
</evidence>
<sequence>MKIIDTQAFGEAQTLARVALANTNLKTAGPFWRAAMLALAAAYGEEWK</sequence>
<keyword evidence="2" id="KW-1185">Reference proteome</keyword>
<dbReference type="Proteomes" id="UP000595016">
    <property type="component" value="Segment"/>
</dbReference>
<reference evidence="1 2" key="1">
    <citation type="submission" date="2020-10" db="EMBL/GenBank/DDBJ databases">
        <authorList>
            <person name="Dukhno E.A."/>
            <person name="Kornienko N.O."/>
            <person name="Shybanov S.R."/>
            <person name="Kharina A.V."/>
            <person name="Budzanivska I.G."/>
        </authorList>
    </citation>
    <scope>NUCLEOTIDE SEQUENCE [LARGE SCALE GENOMIC DNA]</scope>
</reference>
<dbReference type="EMBL" id="MW082583">
    <property type="protein sequence ID" value="QPI13719.1"/>
    <property type="molecule type" value="Genomic_DNA"/>
</dbReference>
<accession>A0A7S9SNT6</accession>